<organism evidence="1 2">
    <name type="scientific">Photobacterium proteolyticum</name>
    <dbReference type="NCBI Taxonomy" id="1903952"/>
    <lineage>
        <taxon>Bacteria</taxon>
        <taxon>Pseudomonadati</taxon>
        <taxon>Pseudomonadota</taxon>
        <taxon>Gammaproteobacteria</taxon>
        <taxon>Vibrionales</taxon>
        <taxon>Vibrionaceae</taxon>
        <taxon>Photobacterium</taxon>
    </lineage>
</organism>
<dbReference type="AlphaFoldDB" id="A0A1Q9GXB2"/>
<dbReference type="STRING" id="1903952.BIT28_00945"/>
<gene>
    <name evidence="1" type="ORF">BIT28_00945</name>
</gene>
<name>A0A1Q9GXB2_9GAMM</name>
<sequence>MLVTNYKENRKYKGWVNSPKQDITQFQTSKNNYLSYVLTWLIHSVAKIRALELKAMFSVNEKAVQEI</sequence>
<evidence type="ECO:0000313" key="1">
    <source>
        <dbReference type="EMBL" id="OLQ79849.1"/>
    </source>
</evidence>
<protein>
    <submittedName>
        <fullName evidence="1">Uncharacterized protein</fullName>
    </submittedName>
</protein>
<accession>A0A1Q9GXB2</accession>
<dbReference type="Proteomes" id="UP000186905">
    <property type="component" value="Unassembled WGS sequence"/>
</dbReference>
<reference evidence="1 2" key="1">
    <citation type="submission" date="2016-09" db="EMBL/GenBank/DDBJ databases">
        <title>Photobacterium proteolyticum sp. nov. a protease producing bacterium isolated from ocean sediments of Laizhou Bay.</title>
        <authorList>
            <person name="Li Y."/>
        </authorList>
    </citation>
    <scope>NUCLEOTIDE SEQUENCE [LARGE SCALE GENOMIC DNA]</scope>
    <source>
        <strain evidence="1 2">13-12</strain>
    </source>
</reference>
<comment type="caution">
    <text evidence="1">The sequence shown here is derived from an EMBL/GenBank/DDBJ whole genome shotgun (WGS) entry which is preliminary data.</text>
</comment>
<evidence type="ECO:0000313" key="2">
    <source>
        <dbReference type="Proteomes" id="UP000186905"/>
    </source>
</evidence>
<dbReference type="EMBL" id="MJIL01000048">
    <property type="protein sequence ID" value="OLQ79849.1"/>
    <property type="molecule type" value="Genomic_DNA"/>
</dbReference>
<keyword evidence="2" id="KW-1185">Reference proteome</keyword>
<proteinExistence type="predicted"/>